<sequence>MHIALVEPGRSSDLGLLGIHTLTMMAAAAPLHVRCDGCPSGPGGIGGQAKNPRSANPIFGQREFVLGLFVFKSQCIIVRTAYYAWRRHGAHLAGRLSAFYEHILDTASNTSKKLYR</sequence>
<name>A0A2A6REK9_9CHLR</name>
<reference evidence="2" key="1">
    <citation type="submission" date="2017-08" db="EMBL/GenBank/DDBJ databases">
        <authorList>
            <person name="Grouzdev D.S."/>
            <person name="Gaisin V.A."/>
            <person name="Rysina M.S."/>
            <person name="Gorlenko V.M."/>
        </authorList>
    </citation>
    <scope>NUCLEOTIDE SEQUENCE [LARGE SCALE GENOMIC DNA]</scope>
    <source>
        <strain evidence="2">Kir15-3F</strain>
    </source>
</reference>
<protein>
    <submittedName>
        <fullName evidence="1">Uncharacterized protein</fullName>
    </submittedName>
</protein>
<comment type="caution">
    <text evidence="1">The sequence shown here is derived from an EMBL/GenBank/DDBJ whole genome shotgun (WGS) entry which is preliminary data.</text>
</comment>
<organism evidence="1 2">
    <name type="scientific">Candidatus Viridilinea mediisalina</name>
    <dbReference type="NCBI Taxonomy" id="2024553"/>
    <lineage>
        <taxon>Bacteria</taxon>
        <taxon>Bacillati</taxon>
        <taxon>Chloroflexota</taxon>
        <taxon>Chloroflexia</taxon>
        <taxon>Chloroflexales</taxon>
        <taxon>Chloroflexineae</taxon>
        <taxon>Oscillochloridaceae</taxon>
        <taxon>Candidatus Viridilinea</taxon>
    </lineage>
</organism>
<dbReference type="EMBL" id="NQWI01000135">
    <property type="protein sequence ID" value="PDW01497.1"/>
    <property type="molecule type" value="Genomic_DNA"/>
</dbReference>
<accession>A0A2A6REK9</accession>
<evidence type="ECO:0000313" key="2">
    <source>
        <dbReference type="Proteomes" id="UP000220527"/>
    </source>
</evidence>
<dbReference type="Proteomes" id="UP000220527">
    <property type="component" value="Unassembled WGS sequence"/>
</dbReference>
<keyword evidence="2" id="KW-1185">Reference proteome</keyword>
<evidence type="ECO:0000313" key="1">
    <source>
        <dbReference type="EMBL" id="PDW01497.1"/>
    </source>
</evidence>
<proteinExistence type="predicted"/>
<gene>
    <name evidence="1" type="ORF">CJ255_18880</name>
</gene>
<dbReference type="AlphaFoldDB" id="A0A2A6REK9"/>